<feature type="transmembrane region" description="Helical" evidence="2">
    <location>
        <begin position="215"/>
        <end position="239"/>
    </location>
</feature>
<dbReference type="GO" id="GO:0005886">
    <property type="term" value="C:plasma membrane"/>
    <property type="evidence" value="ECO:0007669"/>
    <property type="project" value="TreeGrafter"/>
</dbReference>
<feature type="transmembrane region" description="Helical" evidence="2">
    <location>
        <begin position="353"/>
        <end position="373"/>
    </location>
</feature>
<evidence type="ECO:0000256" key="2">
    <source>
        <dbReference type="SAM" id="Phobius"/>
    </source>
</evidence>
<dbReference type="InterPro" id="IPR039672">
    <property type="entry name" value="MFS_2"/>
</dbReference>
<dbReference type="GO" id="GO:0008643">
    <property type="term" value="P:carbohydrate transport"/>
    <property type="evidence" value="ECO:0007669"/>
    <property type="project" value="InterPro"/>
</dbReference>
<keyword evidence="2" id="KW-1133">Transmembrane helix</keyword>
<sequence>MMTLPFSRLLAYGLLAYPLAFIALPIYVYVPQFYAERFGVSLSAVGTALLISRIADAFFDPYIGSLIDKRSQGQGYGRYILYAIPLLLIGFFALFHPPEEQGVAIFSWFFVSLIVVYAGFSLASIAYQAWGAALTQLPGERMRLSAVRECCGLLGVLSVAVLGQLVTFTWLSLLLGLSLLIGAASLFRWIPAVVHRQDVVSASLSWRVMFKNPDFRSLFSVFVLNGIAAAIPATLFLFYTKDQLHLAEQSGYLLLIYFISAVISMPFWSAFAKRTHERDAWLLSMLITIGSFIWAYNLSSYDLIPFAVICVFTGFSLGADLALPPALLAAVIHRAGHSERYEGSYFGAWSWANKMNLALAAGLALPLLQVLGYQPGTTSPEGLHALSSAYAILPCALKCLAAFYLWRSPIRSF</sequence>
<feature type="transmembrane region" description="Helical" evidence="2">
    <location>
        <begin position="9"/>
        <end position="28"/>
    </location>
</feature>
<dbReference type="PANTHER" id="PTHR11328">
    <property type="entry name" value="MAJOR FACILITATOR SUPERFAMILY DOMAIN-CONTAINING PROTEIN"/>
    <property type="match status" value="1"/>
</dbReference>
<dbReference type="GO" id="GO:0015293">
    <property type="term" value="F:symporter activity"/>
    <property type="evidence" value="ECO:0007669"/>
    <property type="project" value="InterPro"/>
</dbReference>
<dbReference type="Gene3D" id="1.20.1250.20">
    <property type="entry name" value="MFS general substrate transporter like domains"/>
    <property type="match status" value="2"/>
</dbReference>
<keyword evidence="2" id="KW-0812">Transmembrane</keyword>
<organism evidence="3 4">
    <name type="scientific">Undibacterium jejuense</name>
    <dbReference type="NCBI Taxonomy" id="1344949"/>
    <lineage>
        <taxon>Bacteria</taxon>
        <taxon>Pseudomonadati</taxon>
        <taxon>Pseudomonadota</taxon>
        <taxon>Betaproteobacteria</taxon>
        <taxon>Burkholderiales</taxon>
        <taxon>Oxalobacteraceae</taxon>
        <taxon>Undibacterium</taxon>
    </lineage>
</organism>
<dbReference type="Proteomes" id="UP000634011">
    <property type="component" value="Unassembled WGS sequence"/>
</dbReference>
<evidence type="ECO:0000313" key="4">
    <source>
        <dbReference type="Proteomes" id="UP000634011"/>
    </source>
</evidence>
<name>A0A923HHI8_9BURK</name>
<dbReference type="EMBL" id="JACOFV010000007">
    <property type="protein sequence ID" value="MBC3862250.1"/>
    <property type="molecule type" value="Genomic_DNA"/>
</dbReference>
<keyword evidence="4" id="KW-1185">Reference proteome</keyword>
<feature type="transmembrane region" description="Helical" evidence="2">
    <location>
        <begin position="79"/>
        <end position="96"/>
    </location>
</feature>
<feature type="transmembrane region" description="Helical" evidence="2">
    <location>
        <begin position="303"/>
        <end position="332"/>
    </location>
</feature>
<feature type="transmembrane region" description="Helical" evidence="2">
    <location>
        <begin position="251"/>
        <end position="268"/>
    </location>
</feature>
<evidence type="ECO:0000313" key="3">
    <source>
        <dbReference type="EMBL" id="MBC3862250.1"/>
    </source>
</evidence>
<comment type="similarity">
    <text evidence="1">Belongs to the sodium:galactoside symporter (TC 2.A.2) family.</text>
</comment>
<reference evidence="3" key="1">
    <citation type="submission" date="2020-08" db="EMBL/GenBank/DDBJ databases">
        <title>Novel species isolated from subtropical streams in China.</title>
        <authorList>
            <person name="Lu H."/>
        </authorList>
    </citation>
    <scope>NUCLEOTIDE SEQUENCE</scope>
    <source>
        <strain evidence="3">KACC 12607</strain>
    </source>
</reference>
<dbReference type="RefSeq" id="WP_186912176.1">
    <property type="nucleotide sequence ID" value="NZ_JACOFV010000007.1"/>
</dbReference>
<feature type="transmembrane region" description="Helical" evidence="2">
    <location>
        <begin position="108"/>
        <end position="130"/>
    </location>
</feature>
<feature type="transmembrane region" description="Helical" evidence="2">
    <location>
        <begin position="385"/>
        <end position="406"/>
    </location>
</feature>
<protein>
    <submittedName>
        <fullName evidence="3">MFS transporter</fullName>
    </submittedName>
</protein>
<proteinExistence type="inferred from homology"/>
<evidence type="ECO:0000256" key="1">
    <source>
        <dbReference type="ARBA" id="ARBA00009617"/>
    </source>
</evidence>
<dbReference type="InterPro" id="IPR036259">
    <property type="entry name" value="MFS_trans_sf"/>
</dbReference>
<feature type="transmembrane region" description="Helical" evidence="2">
    <location>
        <begin position="280"/>
        <end position="297"/>
    </location>
</feature>
<gene>
    <name evidence="3" type="ORF">H8K32_09095</name>
</gene>
<dbReference type="AlphaFoldDB" id="A0A923HHI8"/>
<dbReference type="SUPFAM" id="SSF103473">
    <property type="entry name" value="MFS general substrate transporter"/>
    <property type="match status" value="1"/>
</dbReference>
<comment type="caution">
    <text evidence="3">The sequence shown here is derived from an EMBL/GenBank/DDBJ whole genome shotgun (WGS) entry which is preliminary data.</text>
</comment>
<dbReference type="PANTHER" id="PTHR11328:SF24">
    <property type="entry name" value="MAJOR FACILITATOR SUPERFAMILY (MFS) PROFILE DOMAIN-CONTAINING PROTEIN"/>
    <property type="match status" value="1"/>
</dbReference>
<keyword evidence="2" id="KW-0472">Membrane</keyword>
<dbReference type="Pfam" id="PF13347">
    <property type="entry name" value="MFS_2"/>
    <property type="match status" value="1"/>
</dbReference>
<accession>A0A923HHI8</accession>
<feature type="transmembrane region" description="Helical" evidence="2">
    <location>
        <begin position="40"/>
        <end position="59"/>
    </location>
</feature>